<comment type="catalytic activity">
    <reaction evidence="19 20">
        <text>a quinol + 2 Fe(III)-[cytochrome c](out) = a quinone + 2 Fe(II)-[cytochrome c](out) + 2 H(+)(out)</text>
        <dbReference type="Rhea" id="RHEA:11484"/>
        <dbReference type="Rhea" id="RHEA-COMP:10350"/>
        <dbReference type="Rhea" id="RHEA-COMP:14399"/>
        <dbReference type="ChEBI" id="CHEBI:15378"/>
        <dbReference type="ChEBI" id="CHEBI:24646"/>
        <dbReference type="ChEBI" id="CHEBI:29033"/>
        <dbReference type="ChEBI" id="CHEBI:29034"/>
        <dbReference type="ChEBI" id="CHEBI:132124"/>
        <dbReference type="EC" id="7.1.1.8"/>
    </reaction>
</comment>
<keyword evidence="7 20" id="KW-0813">Transport</keyword>
<dbReference type="GO" id="GO:0005886">
    <property type="term" value="C:plasma membrane"/>
    <property type="evidence" value="ECO:0007669"/>
    <property type="project" value="UniProtKB-SubCell"/>
</dbReference>
<evidence type="ECO:0000256" key="7">
    <source>
        <dbReference type="ARBA" id="ARBA00022448"/>
    </source>
</evidence>
<evidence type="ECO:0000256" key="17">
    <source>
        <dbReference type="ARBA" id="ARBA00023136"/>
    </source>
</evidence>
<keyword evidence="9 20" id="KW-0812">Transmembrane</keyword>
<dbReference type="PROSITE" id="PS51318">
    <property type="entry name" value="TAT"/>
    <property type="match status" value="1"/>
</dbReference>
<comment type="function">
    <text evidence="1">Component of the ubiquinol-cytochrome c reductase complex (complex III or cytochrome b-c1 complex), which is a respiratory chain that generates an electrochemical potential coupled to ATP synthesis.</text>
</comment>
<keyword evidence="8" id="KW-1003">Cell membrane</keyword>
<sequence length="205" mass="22890">MPTPRNRRNFLYYTTAAVGAVGVVAAVGGLGKAVGPSADQEYQGEVKIDFADLEEGQQITILYQGRPLFLRHRTQLEIDQARATPLDDLIDRHNRYDFYGRMHNGEPATDQSRSIDPEGRYVLFVGICTHLGCVPIGDGAGDFNGWFCPCHSAHFDTSGRTRKGPAPYNLYIPRYEWDGETIITLLDPSRVPPMSDEQLDRLIFG</sequence>
<dbReference type="KEGG" id="otm:OSB_00090"/>
<keyword evidence="18" id="KW-1015">Disulfide bond</keyword>
<evidence type="ECO:0000256" key="18">
    <source>
        <dbReference type="ARBA" id="ARBA00023157"/>
    </source>
</evidence>
<dbReference type="AlphaFoldDB" id="A0A0K0Y0V2"/>
<dbReference type="InterPro" id="IPR019470">
    <property type="entry name" value="Ubiq_cytC_Rdtase_Fe-S_su_TAT"/>
</dbReference>
<evidence type="ECO:0000256" key="19">
    <source>
        <dbReference type="ARBA" id="ARBA00029351"/>
    </source>
</evidence>
<dbReference type="EC" id="7.1.1.8" evidence="5 20"/>
<proteinExistence type="inferred from homology"/>
<feature type="transmembrane region" description="Helical" evidence="20">
    <location>
        <begin position="12"/>
        <end position="31"/>
    </location>
</feature>
<dbReference type="InterPro" id="IPR019546">
    <property type="entry name" value="TAT_signal_bac_arc"/>
</dbReference>
<keyword evidence="11" id="KW-0479">Metal-binding</keyword>
<dbReference type="InterPro" id="IPR017941">
    <property type="entry name" value="Rieske_2Fe-2S"/>
</dbReference>
<name>A0A0K0Y0V2_9RHOB</name>
<dbReference type="Pfam" id="PF10399">
    <property type="entry name" value="UCR_Fe-S_N"/>
    <property type="match status" value="1"/>
</dbReference>
<comment type="cofactor">
    <cofactor evidence="20">
        <name>[2Fe-2S] cluster</name>
        <dbReference type="ChEBI" id="CHEBI:190135"/>
    </cofactor>
    <text evidence="20">Binds 1 [2Fe-2S] cluster per subunit.</text>
</comment>
<dbReference type="RefSeq" id="WP_074202278.1">
    <property type="nucleotide sequence ID" value="NZ_CP012160.1"/>
</dbReference>
<evidence type="ECO:0000256" key="3">
    <source>
        <dbReference type="ARBA" id="ARBA00010651"/>
    </source>
</evidence>
<evidence type="ECO:0000256" key="8">
    <source>
        <dbReference type="ARBA" id="ARBA00022475"/>
    </source>
</evidence>
<evidence type="ECO:0000256" key="16">
    <source>
        <dbReference type="ARBA" id="ARBA00023014"/>
    </source>
</evidence>
<evidence type="ECO:0000256" key="20">
    <source>
        <dbReference type="RuleBase" id="RU004494"/>
    </source>
</evidence>
<dbReference type="Gene3D" id="2.102.10.10">
    <property type="entry name" value="Rieske [2Fe-2S] iron-sulphur domain"/>
    <property type="match status" value="1"/>
</dbReference>
<dbReference type="PROSITE" id="PS51296">
    <property type="entry name" value="RIESKE"/>
    <property type="match status" value="1"/>
</dbReference>
<keyword evidence="13 20" id="KW-0249">Electron transport</keyword>
<comment type="miscellaneous">
    <text evidence="20">The Rieske protein is a high potential 2Fe-2S protein.</text>
</comment>
<dbReference type="NCBIfam" id="TIGR01416">
    <property type="entry name" value="Rieske_proteo"/>
    <property type="match status" value="1"/>
</dbReference>
<evidence type="ECO:0000256" key="15">
    <source>
        <dbReference type="ARBA" id="ARBA00023004"/>
    </source>
</evidence>
<evidence type="ECO:0000256" key="11">
    <source>
        <dbReference type="ARBA" id="ARBA00022723"/>
    </source>
</evidence>
<gene>
    <name evidence="22" type="primary">petA_1</name>
    <name evidence="22" type="ORF">OSB_00090</name>
</gene>
<keyword evidence="17 20" id="KW-0472">Membrane</keyword>
<evidence type="ECO:0000256" key="1">
    <source>
        <dbReference type="ARBA" id="ARBA00002444"/>
    </source>
</evidence>
<dbReference type="PRINTS" id="PR00162">
    <property type="entry name" value="RIESKE"/>
</dbReference>
<keyword evidence="16" id="KW-0411">Iron-sulfur</keyword>
<dbReference type="EMBL" id="CP012160">
    <property type="protein sequence ID" value="AKS44578.1"/>
    <property type="molecule type" value="Genomic_DNA"/>
</dbReference>
<dbReference type="InterPro" id="IPR006311">
    <property type="entry name" value="TAT_signal"/>
</dbReference>
<evidence type="ECO:0000256" key="9">
    <source>
        <dbReference type="ARBA" id="ARBA00022692"/>
    </source>
</evidence>
<evidence type="ECO:0000256" key="5">
    <source>
        <dbReference type="ARBA" id="ARBA00012951"/>
    </source>
</evidence>
<keyword evidence="15" id="KW-0408">Iron</keyword>
<reference evidence="22 23" key="1">
    <citation type="journal article" date="2015" name="Genome Announc.">
        <title>Closed Genome Sequence of Octadecabacter temperatus SB1, the First Mesophilic Species of the Genus Octadecabacter.</title>
        <authorList>
            <person name="Voget S."/>
            <person name="Billerbeck S."/>
            <person name="Simon M."/>
            <person name="Daniel R."/>
        </authorList>
    </citation>
    <scope>NUCLEOTIDE SEQUENCE [LARGE SCALE GENOMIC DNA]</scope>
    <source>
        <strain evidence="22 23">SB1</strain>
    </source>
</reference>
<evidence type="ECO:0000256" key="6">
    <source>
        <dbReference type="ARBA" id="ARBA00019816"/>
    </source>
</evidence>
<dbReference type="Pfam" id="PF00355">
    <property type="entry name" value="Rieske"/>
    <property type="match status" value="1"/>
</dbReference>
<dbReference type="GO" id="GO:0016491">
    <property type="term" value="F:oxidoreductase activity"/>
    <property type="evidence" value="ECO:0007669"/>
    <property type="project" value="UniProtKB-KW"/>
</dbReference>
<accession>A0A0K0Y0V2</accession>
<protein>
    <recommendedName>
        <fullName evidence="6 20">Ubiquinol-cytochrome c reductase iron-sulfur subunit</fullName>
        <ecNumber evidence="5 20">7.1.1.8</ecNumber>
    </recommendedName>
</protein>
<dbReference type="InterPro" id="IPR006317">
    <property type="entry name" value="Ubiquinol_cyt_c_Rdtase_Fe-S-su"/>
</dbReference>
<dbReference type="CDD" id="cd03470">
    <property type="entry name" value="Rieske_cytochrome_bc1"/>
    <property type="match status" value="1"/>
</dbReference>
<evidence type="ECO:0000256" key="12">
    <source>
        <dbReference type="ARBA" id="ARBA00022967"/>
    </source>
</evidence>
<dbReference type="PANTHER" id="PTHR10134">
    <property type="entry name" value="CYTOCHROME B-C1 COMPLEX SUBUNIT RIESKE, MITOCHONDRIAL"/>
    <property type="match status" value="1"/>
</dbReference>
<dbReference type="InterPro" id="IPR005805">
    <property type="entry name" value="Rieske_Fe-S_prot_C"/>
</dbReference>
<comment type="subunit">
    <text evidence="4 21">The main subunits of complex b-c1 are: cytochrome b, cytochrome c1 and the Rieske protein.</text>
</comment>
<comment type="similarity">
    <text evidence="3">Belongs to the Rieske iron-sulfur protein family.</text>
</comment>
<evidence type="ECO:0000256" key="10">
    <source>
        <dbReference type="ARBA" id="ARBA00022714"/>
    </source>
</evidence>
<keyword evidence="10" id="KW-0001">2Fe-2S</keyword>
<keyword evidence="14 20" id="KW-1133">Transmembrane helix</keyword>
<evidence type="ECO:0000313" key="22">
    <source>
        <dbReference type="EMBL" id="AKS44578.1"/>
    </source>
</evidence>
<dbReference type="Gene3D" id="1.20.5.510">
    <property type="entry name" value="Single helix bin"/>
    <property type="match status" value="1"/>
</dbReference>
<evidence type="ECO:0000256" key="21">
    <source>
        <dbReference type="RuleBase" id="RU004497"/>
    </source>
</evidence>
<dbReference type="InterPro" id="IPR014349">
    <property type="entry name" value="Rieske_Fe-S_prot"/>
</dbReference>
<dbReference type="OrthoDB" id="7856496at2"/>
<dbReference type="PATRIC" id="fig|1458307.3.peg.9"/>
<dbReference type="NCBIfam" id="TIGR01409">
    <property type="entry name" value="TAT_signal_seq"/>
    <property type="match status" value="1"/>
</dbReference>
<organism evidence="22 23">
    <name type="scientific">Octadecabacter temperatus</name>
    <dbReference type="NCBI Taxonomy" id="1458307"/>
    <lineage>
        <taxon>Bacteria</taxon>
        <taxon>Pseudomonadati</taxon>
        <taxon>Pseudomonadota</taxon>
        <taxon>Alphaproteobacteria</taxon>
        <taxon>Rhodobacterales</taxon>
        <taxon>Roseobacteraceae</taxon>
        <taxon>Octadecabacter</taxon>
    </lineage>
</organism>
<dbReference type="Proteomes" id="UP000067444">
    <property type="component" value="Chromosome"/>
</dbReference>
<evidence type="ECO:0000256" key="4">
    <source>
        <dbReference type="ARBA" id="ARBA00011649"/>
    </source>
</evidence>
<keyword evidence="22" id="KW-0560">Oxidoreductase</keyword>
<dbReference type="GO" id="GO:0008121">
    <property type="term" value="F:quinol-cytochrome-c reductase activity"/>
    <property type="evidence" value="ECO:0007669"/>
    <property type="project" value="UniProtKB-EC"/>
</dbReference>
<evidence type="ECO:0000256" key="13">
    <source>
        <dbReference type="ARBA" id="ARBA00022982"/>
    </source>
</evidence>
<dbReference type="SUPFAM" id="SSF50022">
    <property type="entry name" value="ISP domain"/>
    <property type="match status" value="1"/>
</dbReference>
<dbReference type="GO" id="GO:0046872">
    <property type="term" value="F:metal ion binding"/>
    <property type="evidence" value="ECO:0007669"/>
    <property type="project" value="UniProtKB-KW"/>
</dbReference>
<dbReference type="FunFam" id="2.102.10.10:FF:000001">
    <property type="entry name" value="Cytochrome b-c1 complex subunit Rieske, mitochondrial"/>
    <property type="match status" value="1"/>
</dbReference>
<dbReference type="InterPro" id="IPR036922">
    <property type="entry name" value="Rieske_2Fe-2S_sf"/>
</dbReference>
<dbReference type="STRING" id="1458307.OSB_00090"/>
<evidence type="ECO:0000256" key="14">
    <source>
        <dbReference type="ARBA" id="ARBA00022989"/>
    </source>
</evidence>
<keyword evidence="23" id="KW-1185">Reference proteome</keyword>
<comment type="subcellular location">
    <subcellularLocation>
        <location evidence="2">Cell membrane</location>
        <topology evidence="2">Single-pass membrane protein</topology>
    </subcellularLocation>
</comment>
<evidence type="ECO:0000256" key="2">
    <source>
        <dbReference type="ARBA" id="ARBA00004162"/>
    </source>
</evidence>
<evidence type="ECO:0000313" key="23">
    <source>
        <dbReference type="Proteomes" id="UP000067444"/>
    </source>
</evidence>
<keyword evidence="12" id="KW-1278">Translocase</keyword>
<dbReference type="GO" id="GO:0051537">
    <property type="term" value="F:2 iron, 2 sulfur cluster binding"/>
    <property type="evidence" value="ECO:0007669"/>
    <property type="project" value="UniProtKB-KW"/>
</dbReference>